<comment type="caution">
    <text evidence="1">The sequence shown here is derived from an EMBL/GenBank/DDBJ whole genome shotgun (WGS) entry which is preliminary data.</text>
</comment>
<dbReference type="EMBL" id="AZIL01000356">
    <property type="protein sequence ID" value="EWM28005.1"/>
    <property type="molecule type" value="Genomic_DNA"/>
</dbReference>
<evidence type="ECO:0000313" key="2">
    <source>
        <dbReference type="Proteomes" id="UP000019335"/>
    </source>
</evidence>
<name>W7TLQ1_9STRA</name>
<reference evidence="1 2" key="1">
    <citation type="journal article" date="2014" name="Mol. Plant">
        <title>Chromosome Scale Genome Assembly and Transcriptome Profiling of Nannochloropsis gaditana in Nitrogen Depletion.</title>
        <authorList>
            <person name="Corteggiani Carpinelli E."/>
            <person name="Telatin A."/>
            <person name="Vitulo N."/>
            <person name="Forcato C."/>
            <person name="D'Angelo M."/>
            <person name="Schiavon R."/>
            <person name="Vezzi A."/>
            <person name="Giacometti G.M."/>
            <person name="Morosinotto T."/>
            <person name="Valle G."/>
        </authorList>
    </citation>
    <scope>NUCLEOTIDE SEQUENCE [LARGE SCALE GENOMIC DNA]</scope>
    <source>
        <strain evidence="1 2">B-31</strain>
    </source>
</reference>
<evidence type="ECO:0000313" key="1">
    <source>
        <dbReference type="EMBL" id="EWM28005.1"/>
    </source>
</evidence>
<keyword evidence="2" id="KW-1185">Reference proteome</keyword>
<protein>
    <submittedName>
        <fullName evidence="1">Uncharacterized protein</fullName>
    </submittedName>
</protein>
<gene>
    <name evidence="1" type="ORF">Naga_100008g21</name>
</gene>
<dbReference type="Proteomes" id="UP000019335">
    <property type="component" value="Chromosome 5"/>
</dbReference>
<dbReference type="AlphaFoldDB" id="W7TLQ1"/>
<accession>W7TLQ1</accession>
<sequence>MKRHNAQLCLVPVEGADAAVHNLVDAVREGDHSCGDRDWRDSTSVGVGLRTCDGTRLIPTLTSPQLTFV</sequence>
<proteinExistence type="predicted"/>
<organism evidence="1 2">
    <name type="scientific">Nannochloropsis gaditana</name>
    <dbReference type="NCBI Taxonomy" id="72520"/>
    <lineage>
        <taxon>Eukaryota</taxon>
        <taxon>Sar</taxon>
        <taxon>Stramenopiles</taxon>
        <taxon>Ochrophyta</taxon>
        <taxon>Eustigmatophyceae</taxon>
        <taxon>Eustigmatales</taxon>
        <taxon>Monodopsidaceae</taxon>
        <taxon>Nannochloropsis</taxon>
    </lineage>
</organism>